<dbReference type="Proteomes" id="UP000000630">
    <property type="component" value="Chromosome"/>
</dbReference>
<dbReference type="STRING" id="574556.ACIS_00248"/>
<evidence type="ECO:0000313" key="2">
    <source>
        <dbReference type="EMBL" id="ACZ48918.1"/>
    </source>
</evidence>
<dbReference type="KEGG" id="acn:ACIS_00248"/>
<dbReference type="InterPro" id="IPR008869">
    <property type="entry name" value="MlaC/ttg2D"/>
</dbReference>
<gene>
    <name evidence="2" type="ordered locus">ACIS_00248</name>
</gene>
<proteinExistence type="predicted"/>
<keyword evidence="1" id="KW-0812">Transmembrane</keyword>
<dbReference type="Gene3D" id="3.10.450.710">
    <property type="entry name" value="Tgt2/MlaC"/>
    <property type="match status" value="1"/>
</dbReference>
<name>D1ATP0_ANACI</name>
<dbReference type="InterPro" id="IPR042245">
    <property type="entry name" value="Tgt2/MlaC_sf"/>
</dbReference>
<keyword evidence="3" id="KW-1185">Reference proteome</keyword>
<dbReference type="EMBL" id="CP001759">
    <property type="protein sequence ID" value="ACZ48918.1"/>
    <property type="molecule type" value="Genomic_DNA"/>
</dbReference>
<evidence type="ECO:0000313" key="3">
    <source>
        <dbReference type="Proteomes" id="UP000000630"/>
    </source>
</evidence>
<dbReference type="Pfam" id="PF05494">
    <property type="entry name" value="MlaC"/>
    <property type="match status" value="1"/>
</dbReference>
<feature type="transmembrane region" description="Helical" evidence="1">
    <location>
        <begin position="32"/>
        <end position="52"/>
    </location>
</feature>
<dbReference type="HOGENOM" id="CLU_1114040_0_0_5"/>
<protein>
    <submittedName>
        <fullName evidence="2">Putative ABC transporter</fullName>
    </submittedName>
</protein>
<reference evidence="2 3" key="1">
    <citation type="journal article" date="2010" name="J. Bacteriol.">
        <title>Complete genome sequence of Anaplasma marginale subsp. centrale.</title>
        <authorList>
            <person name="Herndon D.R."/>
            <person name="Palmer G.H."/>
            <person name="Shkap V."/>
            <person name="Knowles D.P. Jr."/>
            <person name="Brayton K.A."/>
        </authorList>
    </citation>
    <scope>NUCLEOTIDE SEQUENCE [LARGE SCALE GENOMIC DNA]</scope>
    <source>
        <strain evidence="2 3">Israel</strain>
    </source>
</reference>
<dbReference type="eggNOG" id="COG2854">
    <property type="taxonomic scope" value="Bacteria"/>
</dbReference>
<dbReference type="OrthoDB" id="8099120at2"/>
<dbReference type="AlphaFoldDB" id="D1ATP0"/>
<keyword evidence="1" id="KW-1133">Transmembrane helix</keyword>
<keyword evidence="1" id="KW-0472">Membrane</keyword>
<evidence type="ECO:0000256" key="1">
    <source>
        <dbReference type="SAM" id="Phobius"/>
    </source>
</evidence>
<sequence>MLFGVVMVNVNITTGGVALHTLPRGLVMYRRYAAGAGYVVAVCLAFMSLGGFTTRFETCSNHREICGFIETLKAQVYSIVSQGGETVDALLEDVVNSALDLNGIAKFAMGSHWKVADSSQRGRFISTYGRYIRGVYTRQLRMHAFHMMRIMSVRLAGDDTYAVRVRLAKRGYGDDFIVIEFHVVDNGKLGICDMKINNFISTAVTQRSIVDDIIKKYGIEGAISHFEIENKKAPMNSIGGLRPKSAGTGS</sequence>
<accession>D1ATP0</accession>
<organism evidence="2 3">
    <name type="scientific">Anaplasma centrale (strain Israel)</name>
    <name type="common">Anaplasma marginale subsp. centrale (strain Israel)</name>
    <dbReference type="NCBI Taxonomy" id="574556"/>
    <lineage>
        <taxon>Bacteria</taxon>
        <taxon>Pseudomonadati</taxon>
        <taxon>Pseudomonadota</taxon>
        <taxon>Alphaproteobacteria</taxon>
        <taxon>Rickettsiales</taxon>
        <taxon>Anaplasmataceae</taxon>
        <taxon>Anaplasma</taxon>
    </lineage>
</organism>